<protein>
    <recommendedName>
        <fullName evidence="3">F-box domain-containing protein</fullName>
    </recommendedName>
</protein>
<dbReference type="Proteomes" id="UP000266673">
    <property type="component" value="Unassembled WGS sequence"/>
</dbReference>
<name>A0A397VLJ4_9GLOM</name>
<proteinExistence type="predicted"/>
<comment type="caution">
    <text evidence="1">The sequence shown here is derived from an EMBL/GenBank/DDBJ whole genome shotgun (WGS) entry which is preliminary data.</text>
</comment>
<dbReference type="Gene3D" id="3.80.10.10">
    <property type="entry name" value="Ribonuclease Inhibitor"/>
    <property type="match status" value="1"/>
</dbReference>
<sequence length="331" mass="38832">MEIALYDSDYLPQLCHELAFIIKSQENLKYFNFTYVLDKRPWELYGIDLALKSQKETLKEIILEGCAYNKEFEVLKDCENLEVIRILYCSNGIFTTFNSKISILEIRTSGLYDASGIIQILEKSGSSLQRFKLIDDNSYYEDDEDDEDNYSIFKFNSKRHLIQSQSLLMETLMTSCPNIIYLYISGIVKYSTHILKLLSSLQKLQFLAISWNDEFEDETDPRKKEKKLEACAKQFAEILPPTLQYLDISELYLDWDINILLDHCDAPLKKLSIYLRSHNKDETINAIIRFCIRKKTLNFVSVNEMFGRTNIKKDLERYVKVVPRYSFGFSI</sequence>
<reference evidence="1 2" key="1">
    <citation type="submission" date="2018-06" db="EMBL/GenBank/DDBJ databases">
        <title>Comparative genomics reveals the genomic features of Rhizophagus irregularis, R. cerebriforme, R. diaphanum and Gigaspora rosea, and their symbiotic lifestyle signature.</title>
        <authorList>
            <person name="Morin E."/>
            <person name="San Clemente H."/>
            <person name="Chen E.C.H."/>
            <person name="De La Providencia I."/>
            <person name="Hainaut M."/>
            <person name="Kuo A."/>
            <person name="Kohler A."/>
            <person name="Murat C."/>
            <person name="Tang N."/>
            <person name="Roy S."/>
            <person name="Loubradou J."/>
            <person name="Henrissat B."/>
            <person name="Grigoriev I.V."/>
            <person name="Corradi N."/>
            <person name="Roux C."/>
            <person name="Martin F.M."/>
        </authorList>
    </citation>
    <scope>NUCLEOTIDE SEQUENCE [LARGE SCALE GENOMIC DNA]</scope>
    <source>
        <strain evidence="1 2">DAOM 194757</strain>
    </source>
</reference>
<dbReference type="EMBL" id="QKWP01000264">
    <property type="protein sequence ID" value="RIB23385.1"/>
    <property type="molecule type" value="Genomic_DNA"/>
</dbReference>
<dbReference type="AlphaFoldDB" id="A0A397VLJ4"/>
<gene>
    <name evidence="1" type="ORF">C2G38_2032785</name>
</gene>
<organism evidence="1 2">
    <name type="scientific">Gigaspora rosea</name>
    <dbReference type="NCBI Taxonomy" id="44941"/>
    <lineage>
        <taxon>Eukaryota</taxon>
        <taxon>Fungi</taxon>
        <taxon>Fungi incertae sedis</taxon>
        <taxon>Mucoromycota</taxon>
        <taxon>Glomeromycotina</taxon>
        <taxon>Glomeromycetes</taxon>
        <taxon>Diversisporales</taxon>
        <taxon>Gigasporaceae</taxon>
        <taxon>Gigaspora</taxon>
    </lineage>
</organism>
<evidence type="ECO:0008006" key="3">
    <source>
        <dbReference type="Google" id="ProtNLM"/>
    </source>
</evidence>
<keyword evidence="2" id="KW-1185">Reference proteome</keyword>
<dbReference type="OrthoDB" id="3219396at2759"/>
<evidence type="ECO:0000313" key="2">
    <source>
        <dbReference type="Proteomes" id="UP000266673"/>
    </source>
</evidence>
<dbReference type="SUPFAM" id="SSF52047">
    <property type="entry name" value="RNI-like"/>
    <property type="match status" value="1"/>
</dbReference>
<evidence type="ECO:0000313" key="1">
    <source>
        <dbReference type="EMBL" id="RIB23385.1"/>
    </source>
</evidence>
<dbReference type="InterPro" id="IPR032675">
    <property type="entry name" value="LRR_dom_sf"/>
</dbReference>
<accession>A0A397VLJ4</accession>